<protein>
    <submittedName>
        <fullName evidence="1">Uncharacterized protein</fullName>
    </submittedName>
</protein>
<accession>A0A854BZF6</accession>
<proteinExistence type="predicted"/>
<dbReference type="EMBL" id="LRKC01000116">
    <property type="protein sequence ID" value="OKV12794.1"/>
    <property type="molecule type" value="Genomic_DNA"/>
</dbReference>
<dbReference type="Proteomes" id="UP000185794">
    <property type="component" value="Unassembled WGS sequence"/>
</dbReference>
<gene>
    <name evidence="1" type="ORF">AWP47_08165</name>
</gene>
<reference evidence="1 2" key="1">
    <citation type="journal article" date="2017" name="Front. Cell. Infect. Microbiol.">
        <title>Chaperone-usher pili loci of human colonization factor-negative enterotoxigenic Escherichia coli.</title>
        <authorList>
            <person name="Del Canto F."/>
            <person name="Vidal R."/>
            <person name="Stine O.C."/>
            <person name="Pop M."/>
        </authorList>
    </citation>
    <scope>NUCLEOTIDE SEQUENCE [LARGE SCALE GENOMIC DNA]</scope>
    <source>
        <strain evidence="1 2">700324</strain>
    </source>
</reference>
<organism evidence="1 2">
    <name type="scientific">Escherichia coli</name>
    <dbReference type="NCBI Taxonomy" id="562"/>
    <lineage>
        <taxon>Bacteria</taxon>
        <taxon>Pseudomonadati</taxon>
        <taxon>Pseudomonadota</taxon>
        <taxon>Gammaproteobacteria</taxon>
        <taxon>Enterobacterales</taxon>
        <taxon>Enterobacteriaceae</taxon>
        <taxon>Escherichia</taxon>
    </lineage>
</organism>
<name>A0A854BZF6_ECOLX</name>
<dbReference type="RefSeq" id="WP_000528690.1">
    <property type="nucleotide sequence ID" value="NZ_BLCF01000055.1"/>
</dbReference>
<sequence>MGNVEQPEEVCQSYQVNISADQNLQCEVVDVSGTACFGLILEIDRGVPTLHIDTGSDSLLHIHAAHNGLVLIPDSPSHGYENAPVDRFSYNSPSLWVPGV</sequence>
<comment type="caution">
    <text evidence="1">The sequence shown here is derived from an EMBL/GenBank/DDBJ whole genome shotgun (WGS) entry which is preliminary data.</text>
</comment>
<evidence type="ECO:0000313" key="1">
    <source>
        <dbReference type="EMBL" id="OKV12794.1"/>
    </source>
</evidence>
<evidence type="ECO:0000313" key="2">
    <source>
        <dbReference type="Proteomes" id="UP000185794"/>
    </source>
</evidence>
<dbReference type="AlphaFoldDB" id="A0A854BZF6"/>